<dbReference type="Proteomes" id="UP000037035">
    <property type="component" value="Unassembled WGS sequence"/>
</dbReference>
<accession>A0A0L6VDP5</accession>
<evidence type="ECO:0000313" key="2">
    <source>
        <dbReference type="Proteomes" id="UP000037035"/>
    </source>
</evidence>
<organism evidence="1 2">
    <name type="scientific">Puccinia sorghi</name>
    <dbReference type="NCBI Taxonomy" id="27349"/>
    <lineage>
        <taxon>Eukaryota</taxon>
        <taxon>Fungi</taxon>
        <taxon>Dikarya</taxon>
        <taxon>Basidiomycota</taxon>
        <taxon>Pucciniomycotina</taxon>
        <taxon>Pucciniomycetes</taxon>
        <taxon>Pucciniales</taxon>
        <taxon>Pucciniaceae</taxon>
        <taxon>Puccinia</taxon>
    </lineage>
</organism>
<dbReference type="EMBL" id="LAVV01006799">
    <property type="protein sequence ID" value="KNZ58255.1"/>
    <property type="molecule type" value="Genomic_DNA"/>
</dbReference>
<dbReference type="OrthoDB" id="2519186at2759"/>
<comment type="caution">
    <text evidence="1">The sequence shown here is derived from an EMBL/GenBank/DDBJ whole genome shotgun (WGS) entry which is preliminary data.</text>
</comment>
<reference evidence="1" key="1">
    <citation type="submission" date="2015-08" db="EMBL/GenBank/DDBJ databases">
        <title>Next Generation Sequencing and Analysis of the Genome of Puccinia sorghi L Schw, the Causal Agent of Maize Common Rust.</title>
        <authorList>
            <person name="Rochi L."/>
            <person name="Burguener G."/>
            <person name="Darino M."/>
            <person name="Turjanski A."/>
            <person name="Kreff E."/>
            <person name="Dieguez M.J."/>
            <person name="Sacco F."/>
        </authorList>
    </citation>
    <scope>NUCLEOTIDE SEQUENCE [LARGE SCALE GENOMIC DNA]</scope>
    <source>
        <strain evidence="1">RO10H11247</strain>
    </source>
</reference>
<sequence>SSSTTTLIKLLHINPNDFPTTESYAAEMCDLVANLKDLNLSITKTSVMGLLLHINLKDGPFEQEFAQQVEHIICWLSGDNKSNILPSHIKHHLSKKYLLLSIRSQPIIFHLTHQNPAHPTLEIIQPL</sequence>
<name>A0A0L6VDP5_9BASI</name>
<evidence type="ECO:0000313" key="1">
    <source>
        <dbReference type="EMBL" id="KNZ58255.1"/>
    </source>
</evidence>
<dbReference type="VEuPathDB" id="FungiDB:VP01_1966g2"/>
<gene>
    <name evidence="1" type="ORF">VP01_1966g2</name>
</gene>
<dbReference type="AlphaFoldDB" id="A0A0L6VDP5"/>
<feature type="non-terminal residue" evidence="1">
    <location>
        <position position="1"/>
    </location>
</feature>
<protein>
    <submittedName>
        <fullName evidence="1">Uncharacterized protein</fullName>
    </submittedName>
</protein>
<proteinExistence type="predicted"/>
<keyword evidence="2" id="KW-1185">Reference proteome</keyword>